<evidence type="ECO:0000313" key="2">
    <source>
        <dbReference type="Proteomes" id="UP000243217"/>
    </source>
</evidence>
<dbReference type="AlphaFoldDB" id="A0A1V9ZY92"/>
<evidence type="ECO:0000313" key="1">
    <source>
        <dbReference type="EMBL" id="OQS02760.1"/>
    </source>
</evidence>
<reference evidence="1 2" key="1">
    <citation type="journal article" date="2014" name="Genome Biol. Evol.">
        <title>The secreted proteins of Achlya hypogyna and Thraustotheca clavata identify the ancestral oomycete secretome and reveal gene acquisitions by horizontal gene transfer.</title>
        <authorList>
            <person name="Misner I."/>
            <person name="Blouin N."/>
            <person name="Leonard G."/>
            <person name="Richards T.A."/>
            <person name="Lane C.E."/>
        </authorList>
    </citation>
    <scope>NUCLEOTIDE SEQUENCE [LARGE SCALE GENOMIC DNA]</scope>
    <source>
        <strain evidence="1 2">ATCC 34112</strain>
    </source>
</reference>
<gene>
    <name evidence="1" type="ORF">THRCLA_21333</name>
</gene>
<dbReference type="Proteomes" id="UP000243217">
    <property type="component" value="Unassembled WGS sequence"/>
</dbReference>
<accession>A0A1V9ZY92</accession>
<comment type="caution">
    <text evidence="1">The sequence shown here is derived from an EMBL/GenBank/DDBJ whole genome shotgun (WGS) entry which is preliminary data.</text>
</comment>
<sequence length="437" mass="49046">MNSQSQDYELGQVLQRYVEDIARNPMHRRVAGRIGTLLLMSKSEIGMNDSIVLGILAIYNNVLTNCVNGKSWSCHFEPWIHTTIAQVEKNPANVAPYLLDVVYECTKELVQVLYSLYPVVIQSYWPSSSSFAMPMQSLLAENVPESATTSLTTSMKWLRTLSLKLIQVCLDLGTTPVIVTTALAATSNLACIPGEDNEALIIKELQLHITRSISYSQIPQLLAPLFSAIDQAKAQVFLPFAYDCIVGKQLTHFLQVVPFMDADNLFSLGLLGITHYNIDINLSCHRSIRMLILQRRPNIKTPEMAAVYMKHLLNNYPTTTSMEILTTSLGYILSVDNEGVTRFCGIQLQNAIRERLKVSRDDALPLVRLLFELIKIVPLESTAYLLRIVEQVVFLDPGLQTTLFDAISTACEASRRTILTEWYLSFYQQLSTAPSML</sequence>
<dbReference type="EMBL" id="JNBS01001080">
    <property type="protein sequence ID" value="OQS02760.1"/>
    <property type="molecule type" value="Genomic_DNA"/>
</dbReference>
<proteinExistence type="predicted"/>
<name>A0A1V9ZY92_9STRA</name>
<protein>
    <submittedName>
        <fullName evidence="1">Uncharacterized protein</fullName>
    </submittedName>
</protein>
<dbReference type="OrthoDB" id="76370at2759"/>
<keyword evidence="2" id="KW-1185">Reference proteome</keyword>
<organism evidence="1 2">
    <name type="scientific">Thraustotheca clavata</name>
    <dbReference type="NCBI Taxonomy" id="74557"/>
    <lineage>
        <taxon>Eukaryota</taxon>
        <taxon>Sar</taxon>
        <taxon>Stramenopiles</taxon>
        <taxon>Oomycota</taxon>
        <taxon>Saprolegniomycetes</taxon>
        <taxon>Saprolegniales</taxon>
        <taxon>Achlyaceae</taxon>
        <taxon>Thraustotheca</taxon>
    </lineage>
</organism>